<accession>A0A848FJ61</accession>
<comment type="caution">
    <text evidence="1">The sequence shown here is derived from an EMBL/GenBank/DDBJ whole genome shotgun (WGS) entry which is preliminary data.</text>
</comment>
<sequence>MEIEKTEKAFRQYLRREKKLLKELGARDILHIATEFWLSNPVDGLRADEGDGLVAYFELLDRRGIIYEFGVNRVMRIAEEPSEEWHAWSPAWKLRISIGFKPTPEIFQLKPSVVSLYSCWDRKDFSSFLSEVEESPPFKLVLPYVQHSSSIALSECNGPSGAVNHPTQGLSWAIA</sequence>
<organism evidence="1 2">
    <name type="scientific">Azohydromonas caseinilytica</name>
    <dbReference type="NCBI Taxonomy" id="2728836"/>
    <lineage>
        <taxon>Bacteria</taxon>
        <taxon>Pseudomonadati</taxon>
        <taxon>Pseudomonadota</taxon>
        <taxon>Betaproteobacteria</taxon>
        <taxon>Burkholderiales</taxon>
        <taxon>Sphaerotilaceae</taxon>
        <taxon>Azohydromonas</taxon>
    </lineage>
</organism>
<name>A0A848FJ61_9BURK</name>
<proteinExistence type="predicted"/>
<evidence type="ECO:0000313" key="1">
    <source>
        <dbReference type="EMBL" id="NML19176.1"/>
    </source>
</evidence>
<reference evidence="1 2" key="1">
    <citation type="submission" date="2020-04" db="EMBL/GenBank/DDBJ databases">
        <title>Azohydromonas sp. isolated from soil.</title>
        <authorList>
            <person name="Dahal R.H."/>
        </authorList>
    </citation>
    <scope>NUCLEOTIDE SEQUENCE [LARGE SCALE GENOMIC DNA]</scope>
    <source>
        <strain evidence="1 2">G-1-1-14</strain>
    </source>
</reference>
<dbReference type="Proteomes" id="UP000574067">
    <property type="component" value="Unassembled WGS sequence"/>
</dbReference>
<evidence type="ECO:0000313" key="2">
    <source>
        <dbReference type="Proteomes" id="UP000574067"/>
    </source>
</evidence>
<gene>
    <name evidence="1" type="ORF">HHL10_29840</name>
</gene>
<keyword evidence="2" id="KW-1185">Reference proteome</keyword>
<dbReference type="EMBL" id="JABBFW010000068">
    <property type="protein sequence ID" value="NML19176.1"/>
    <property type="molecule type" value="Genomic_DNA"/>
</dbReference>
<dbReference type="AlphaFoldDB" id="A0A848FJ61"/>
<protein>
    <submittedName>
        <fullName evidence="1">Uncharacterized protein</fullName>
    </submittedName>
</protein>
<dbReference type="RefSeq" id="WP_169164063.1">
    <property type="nucleotide sequence ID" value="NZ_JABBFW010000068.1"/>
</dbReference>